<dbReference type="PROSITE" id="PS00086">
    <property type="entry name" value="CYTOCHROME_P450"/>
    <property type="match status" value="1"/>
</dbReference>
<dbReference type="PRINTS" id="PR00359">
    <property type="entry name" value="BP450"/>
</dbReference>
<name>A0A543GD81_9PSEU</name>
<dbReference type="InterPro" id="IPR002397">
    <property type="entry name" value="Cyt_P450_B"/>
</dbReference>
<proteinExistence type="inferred from homology"/>
<dbReference type="GO" id="GO:0020037">
    <property type="term" value="F:heme binding"/>
    <property type="evidence" value="ECO:0007669"/>
    <property type="project" value="InterPro"/>
</dbReference>
<evidence type="ECO:0000313" key="2">
    <source>
        <dbReference type="EMBL" id="TQM44030.1"/>
    </source>
</evidence>
<comment type="caution">
    <text evidence="2">The sequence shown here is derived from an EMBL/GenBank/DDBJ whole genome shotgun (WGS) entry which is preliminary data.</text>
</comment>
<dbReference type="PANTHER" id="PTHR46696">
    <property type="entry name" value="P450, PUTATIVE (EUROFUNG)-RELATED"/>
    <property type="match status" value="1"/>
</dbReference>
<gene>
    <name evidence="2" type="ORF">FB388_1389</name>
</gene>
<dbReference type="SUPFAM" id="SSF48264">
    <property type="entry name" value="Cytochrome P450"/>
    <property type="match status" value="1"/>
</dbReference>
<evidence type="ECO:0000256" key="1">
    <source>
        <dbReference type="ARBA" id="ARBA00010617"/>
    </source>
</evidence>
<dbReference type="Proteomes" id="UP000319818">
    <property type="component" value="Unassembled WGS sequence"/>
</dbReference>
<dbReference type="Gene3D" id="1.10.630.10">
    <property type="entry name" value="Cytochrome P450"/>
    <property type="match status" value="1"/>
</dbReference>
<protein>
    <submittedName>
        <fullName evidence="2">Cytochrome P450</fullName>
    </submittedName>
</protein>
<organism evidence="2 3">
    <name type="scientific">Pseudonocardia cypriaca</name>
    <dbReference type="NCBI Taxonomy" id="882449"/>
    <lineage>
        <taxon>Bacteria</taxon>
        <taxon>Bacillati</taxon>
        <taxon>Actinomycetota</taxon>
        <taxon>Actinomycetes</taxon>
        <taxon>Pseudonocardiales</taxon>
        <taxon>Pseudonocardiaceae</taxon>
        <taxon>Pseudonocardia</taxon>
    </lineage>
</organism>
<keyword evidence="3" id="KW-1185">Reference proteome</keyword>
<dbReference type="AlphaFoldDB" id="A0A543GD81"/>
<dbReference type="InterPro" id="IPR036396">
    <property type="entry name" value="Cyt_P450_sf"/>
</dbReference>
<dbReference type="GO" id="GO:0005506">
    <property type="term" value="F:iron ion binding"/>
    <property type="evidence" value="ECO:0007669"/>
    <property type="project" value="InterPro"/>
</dbReference>
<dbReference type="EMBL" id="VFPH01000001">
    <property type="protein sequence ID" value="TQM44030.1"/>
    <property type="molecule type" value="Genomic_DNA"/>
</dbReference>
<dbReference type="GO" id="GO:0004497">
    <property type="term" value="F:monooxygenase activity"/>
    <property type="evidence" value="ECO:0007669"/>
    <property type="project" value="InterPro"/>
</dbReference>
<comment type="similarity">
    <text evidence="1">Belongs to the cytochrome P450 family.</text>
</comment>
<reference evidence="2 3" key="1">
    <citation type="submission" date="2019-06" db="EMBL/GenBank/DDBJ databases">
        <title>Sequencing the genomes of 1000 actinobacteria strains.</title>
        <authorList>
            <person name="Klenk H.-P."/>
        </authorList>
    </citation>
    <scope>NUCLEOTIDE SEQUENCE [LARGE SCALE GENOMIC DNA]</scope>
    <source>
        <strain evidence="2 3">DSM 45511</strain>
    </source>
</reference>
<sequence length="362" mass="38458">MTDPFATAVRRIEEPGTAAALRTCGPIVRAEAPAGGPVWIVTDDSLARRVLTDERLVKDTAYAPPSWDRWAAGLEPTAGEQMSLTTLDGPPHAALRKAHAPLLTARRVQAYADRIAAIAREQLGAAAVDGPVDLMADFTTRFPLTVICELLGVPADRVDKAVAACARMSTYGPAEFAAVMAAFADLAAAALEGGGMAAELRDRVPDGTTAQELHYLLFGLIFASQITTDAALGFLVARALGDPSDDLVREVLRRHPPAPFTLWRFTRTEVELAGVRLPERAPVLVDIAGINSAGEGADLTFGAGPHYCIGAQVALLELRAVADVLAADFPDARLTVPYAELRRVDRGMQGSRLVELPVLLRG</sequence>
<accession>A0A543GD81</accession>
<dbReference type="InterPro" id="IPR017972">
    <property type="entry name" value="Cyt_P450_CS"/>
</dbReference>
<evidence type="ECO:0000313" key="3">
    <source>
        <dbReference type="Proteomes" id="UP000319818"/>
    </source>
</evidence>
<dbReference type="RefSeq" id="WP_211361802.1">
    <property type="nucleotide sequence ID" value="NZ_VFPH01000001.1"/>
</dbReference>
<dbReference type="GO" id="GO:0016705">
    <property type="term" value="F:oxidoreductase activity, acting on paired donors, with incorporation or reduction of molecular oxygen"/>
    <property type="evidence" value="ECO:0007669"/>
    <property type="project" value="InterPro"/>
</dbReference>
<dbReference type="PANTHER" id="PTHR46696:SF1">
    <property type="entry name" value="CYTOCHROME P450 YJIB-RELATED"/>
    <property type="match status" value="1"/>
</dbReference>